<evidence type="ECO:0000313" key="3">
    <source>
        <dbReference type="EMBL" id="KFX42938.1"/>
    </source>
</evidence>
<dbReference type="SUPFAM" id="SSF53448">
    <property type="entry name" value="Nucleotide-diphospho-sugar transferases"/>
    <property type="match status" value="1"/>
</dbReference>
<gene>
    <name evidence="3" type="ORF">GQ26_0390190</name>
</gene>
<feature type="transmembrane region" description="Helical" evidence="1">
    <location>
        <begin position="63"/>
        <end position="89"/>
    </location>
</feature>
<evidence type="ECO:0000259" key="2">
    <source>
        <dbReference type="Pfam" id="PF13632"/>
    </source>
</evidence>
<dbReference type="InterPro" id="IPR001173">
    <property type="entry name" value="Glyco_trans_2-like"/>
</dbReference>
<dbReference type="eggNOG" id="ENOG502QTTH">
    <property type="taxonomic scope" value="Eukaryota"/>
</dbReference>
<evidence type="ECO:0000256" key="1">
    <source>
        <dbReference type="SAM" id="Phobius"/>
    </source>
</evidence>
<keyword evidence="1" id="KW-1133">Transmembrane helix</keyword>
<keyword evidence="1" id="KW-0812">Transmembrane</keyword>
<dbReference type="Pfam" id="PF13632">
    <property type="entry name" value="Glyco_trans_2_3"/>
    <property type="match status" value="1"/>
</dbReference>
<dbReference type="PANTHER" id="PTHR36851:SF1">
    <property type="entry name" value="GLYCO_TRANS_2-LIKE DOMAIN-CONTAINING PROTEIN"/>
    <property type="match status" value="1"/>
</dbReference>
<reference key="1">
    <citation type="journal article" date="2014" name="PLoS Genet.">
        <title>Signature Gene Expression Reveals Novel Clues to the Molecular Mechanisms of Dimorphic Transition in Penicillium marneffei.</title>
        <authorList>
            <person name="Yang E."/>
            <person name="Wang G."/>
            <person name="Cai J."/>
            <person name="Woo P.C."/>
            <person name="Lau S.K."/>
            <person name="Yuen K.-Y."/>
            <person name="Chow W.-N."/>
            <person name="Lin X."/>
        </authorList>
    </citation>
    <scope>NUCLEOTIDE SEQUENCE [LARGE SCALE GENOMIC DNA]</scope>
    <source>
        <strain>PM1</strain>
    </source>
</reference>
<sequence>MVLLWASRCLPGFSIIALMLLLVAAFPATIQLPWWTSDLAVQQPAPSSHEGKHERMRFAQKIFVVYLILVHFNVLAFTVRLSFSLLSFWRHARISLKHARVQGHSKKQDTEYMADSTYASSVSSTSFEDNFSTPSSPQPRLNHADIDIYSLEDQHFTAATENDELIHAIIVPNYCEDLHTLFTTLSVLASHPDARSKYEIFLAMEEKEKEAPEKAEKLMASFAKSFYAIHATFHPVGLPGEIAGKSSNVAYAAREITNLHRHELAEDNCKVIITVMDADTHLVQEYFLEIRSLHYAHLDTSERHLYCCPILFDRNSSETPVFVRCADIMWAFAGISTMYPGSPVSIPTSVYSLPIQLANKVGGWDSDPTAIGEDMHMMLKCYFETGGSVITLTVHVPASQCNVSSGYPVDGWRRSLDICRNRYKQALRHMWGALDTGYAVRHSVPVSISSKRTTFWPFPRVLHLALAHLLWEAHFLPCHLAVMLIFSVMYTTFVPLDTLHPTLAWAFSVANLIRTLSFIGMNINLTIYDQWHQIWLYTRRHEMAEANLKDCGFSSRTWWHVAQLKERICFPVSGMIYGAVAMSHAVFSHFWTDRLVYRVSEKPTFASKDQISLA</sequence>
<proteinExistence type="predicted"/>
<feature type="transmembrane region" description="Helical" evidence="1">
    <location>
        <begin position="12"/>
        <end position="30"/>
    </location>
</feature>
<comment type="caution">
    <text evidence="3">The sequence shown here is derived from an EMBL/GenBank/DDBJ whole genome shotgun (WGS) entry which is preliminary data.</text>
</comment>
<feature type="domain" description="Glycosyltransferase 2-like" evidence="2">
    <location>
        <begin position="272"/>
        <end position="508"/>
    </location>
</feature>
<dbReference type="AlphaFoldDB" id="A0A093XCJ1"/>
<dbReference type="InterPro" id="IPR029044">
    <property type="entry name" value="Nucleotide-diphossugar_trans"/>
</dbReference>
<accession>A0A093XCJ1</accession>
<dbReference type="HOGENOM" id="CLU_014663_1_0_1"/>
<keyword evidence="1" id="KW-0472">Membrane</keyword>
<organism evidence="3">
    <name type="scientific">Talaromyces marneffei PM1</name>
    <dbReference type="NCBI Taxonomy" id="1077442"/>
    <lineage>
        <taxon>Eukaryota</taxon>
        <taxon>Fungi</taxon>
        <taxon>Dikarya</taxon>
        <taxon>Ascomycota</taxon>
        <taxon>Pezizomycotina</taxon>
        <taxon>Eurotiomycetes</taxon>
        <taxon>Eurotiomycetidae</taxon>
        <taxon>Eurotiales</taxon>
        <taxon>Trichocomaceae</taxon>
        <taxon>Talaromyces</taxon>
        <taxon>Talaromyces sect. Talaromyces</taxon>
    </lineage>
</organism>
<name>A0A093XCJ1_TALMA</name>
<reference evidence="3" key="2">
    <citation type="journal article" date="2014" name="PLoS Genet.">
        <title>Signature gene expression reveals novel clues to the molecular mechanisms of dimorphic transition in Penicillium marneffei.</title>
        <authorList>
            <person name="Yang E."/>
            <person name="Wang G."/>
            <person name="Cai J."/>
            <person name="Woo P.C."/>
            <person name="Lau S.K."/>
            <person name="Yuen K.-Y."/>
            <person name="Chow W.-N."/>
            <person name="Lin X."/>
        </authorList>
    </citation>
    <scope>NUCLEOTIDE SEQUENCE</scope>
    <source>
        <strain evidence="3">PM1</strain>
    </source>
</reference>
<dbReference type="EMBL" id="JPOX01000039">
    <property type="protein sequence ID" value="KFX42938.1"/>
    <property type="molecule type" value="Genomic_DNA"/>
</dbReference>
<dbReference type="PANTHER" id="PTHR36851">
    <property type="entry name" value="UNNAMED PRODUCT"/>
    <property type="match status" value="1"/>
</dbReference>
<protein>
    <recommendedName>
        <fullName evidence="2">Glycosyltransferase 2-like domain-containing protein</fullName>
    </recommendedName>
</protein>